<evidence type="ECO:0000256" key="11">
    <source>
        <dbReference type="ARBA" id="ARBA00023033"/>
    </source>
</evidence>
<protein>
    <submittedName>
        <fullName evidence="16">(Mediterranean fruit fly) hypothetical protein</fullName>
    </submittedName>
</protein>
<keyword evidence="17" id="KW-1185">Reference proteome</keyword>
<evidence type="ECO:0000256" key="9">
    <source>
        <dbReference type="ARBA" id="ARBA00023002"/>
    </source>
</evidence>
<dbReference type="Proteomes" id="UP000606786">
    <property type="component" value="Unassembled WGS sequence"/>
</dbReference>
<comment type="caution">
    <text evidence="16">The sequence shown here is derived from an EMBL/GenBank/DDBJ whole genome shotgun (WGS) entry which is preliminary data.</text>
</comment>
<dbReference type="EMBL" id="CAJHJT010000056">
    <property type="protein sequence ID" value="CAD7011946.1"/>
    <property type="molecule type" value="Genomic_DNA"/>
</dbReference>
<dbReference type="InterPro" id="IPR036396">
    <property type="entry name" value="Cyt_P450_sf"/>
</dbReference>
<keyword evidence="15" id="KW-0812">Transmembrane</keyword>
<evidence type="ECO:0000256" key="14">
    <source>
        <dbReference type="RuleBase" id="RU000461"/>
    </source>
</evidence>
<evidence type="ECO:0000256" key="15">
    <source>
        <dbReference type="SAM" id="Phobius"/>
    </source>
</evidence>
<evidence type="ECO:0000256" key="10">
    <source>
        <dbReference type="ARBA" id="ARBA00023004"/>
    </source>
</evidence>
<gene>
    <name evidence="16" type="ORF">CCAP1982_LOCUS20057</name>
</gene>
<dbReference type="Pfam" id="PF00067">
    <property type="entry name" value="p450"/>
    <property type="match status" value="1"/>
</dbReference>
<organism evidence="16 17">
    <name type="scientific">Ceratitis capitata</name>
    <name type="common">Mediterranean fruit fly</name>
    <name type="synonym">Tephritis capitata</name>
    <dbReference type="NCBI Taxonomy" id="7213"/>
    <lineage>
        <taxon>Eukaryota</taxon>
        <taxon>Metazoa</taxon>
        <taxon>Ecdysozoa</taxon>
        <taxon>Arthropoda</taxon>
        <taxon>Hexapoda</taxon>
        <taxon>Insecta</taxon>
        <taxon>Pterygota</taxon>
        <taxon>Neoptera</taxon>
        <taxon>Endopterygota</taxon>
        <taxon>Diptera</taxon>
        <taxon>Brachycera</taxon>
        <taxon>Muscomorpha</taxon>
        <taxon>Tephritoidea</taxon>
        <taxon>Tephritidae</taxon>
        <taxon>Ceratitis</taxon>
        <taxon>Ceratitis</taxon>
    </lineage>
</organism>
<comment type="subcellular location">
    <subcellularLocation>
        <location evidence="3">Endoplasmic reticulum membrane</location>
        <topology evidence="3">Peripheral membrane protein</topology>
    </subcellularLocation>
    <subcellularLocation>
        <location evidence="2">Microsome membrane</location>
        <topology evidence="2">Peripheral membrane protein</topology>
    </subcellularLocation>
</comment>
<dbReference type="PANTHER" id="PTHR24292:SF45">
    <property type="entry name" value="CYTOCHROME P450 6G1-RELATED"/>
    <property type="match status" value="1"/>
</dbReference>
<keyword evidence="11 14" id="KW-0503">Monooxygenase</keyword>
<dbReference type="PRINTS" id="PR00385">
    <property type="entry name" value="P450"/>
</dbReference>
<dbReference type="Gene3D" id="1.10.630.10">
    <property type="entry name" value="Cytochrome P450"/>
    <property type="match status" value="1"/>
</dbReference>
<dbReference type="GO" id="GO:0005789">
    <property type="term" value="C:endoplasmic reticulum membrane"/>
    <property type="evidence" value="ECO:0007669"/>
    <property type="project" value="UniProtKB-SubCell"/>
</dbReference>
<dbReference type="FunFam" id="1.10.630.10:FF:000042">
    <property type="entry name" value="Cytochrome P450"/>
    <property type="match status" value="1"/>
</dbReference>
<keyword evidence="10 13" id="KW-0408">Iron</keyword>
<comment type="cofactor">
    <cofactor evidence="1 13">
        <name>heme</name>
        <dbReference type="ChEBI" id="CHEBI:30413"/>
    </cofactor>
</comment>
<evidence type="ECO:0000256" key="5">
    <source>
        <dbReference type="ARBA" id="ARBA00022617"/>
    </source>
</evidence>
<evidence type="ECO:0000256" key="7">
    <source>
        <dbReference type="ARBA" id="ARBA00022824"/>
    </source>
</evidence>
<dbReference type="GO" id="GO:0046680">
    <property type="term" value="P:response to DDT"/>
    <property type="evidence" value="ECO:0007669"/>
    <property type="project" value="TreeGrafter"/>
</dbReference>
<dbReference type="InterPro" id="IPR002401">
    <property type="entry name" value="Cyt_P450_E_grp-I"/>
</dbReference>
<evidence type="ECO:0000256" key="2">
    <source>
        <dbReference type="ARBA" id="ARBA00004174"/>
    </source>
</evidence>
<dbReference type="GO" id="GO:0016705">
    <property type="term" value="F:oxidoreductase activity, acting on paired donors, with incorporation or reduction of molecular oxygen"/>
    <property type="evidence" value="ECO:0007669"/>
    <property type="project" value="InterPro"/>
</dbReference>
<feature type="binding site" description="axial binding residue" evidence="13">
    <location>
        <position position="472"/>
    </location>
    <ligand>
        <name>heme</name>
        <dbReference type="ChEBI" id="CHEBI:30413"/>
    </ligand>
    <ligandPart>
        <name>Fe</name>
        <dbReference type="ChEBI" id="CHEBI:18248"/>
    </ligandPart>
</feature>
<keyword evidence="6 13" id="KW-0479">Metal-binding</keyword>
<reference evidence="16" key="1">
    <citation type="submission" date="2020-11" db="EMBL/GenBank/DDBJ databases">
        <authorList>
            <person name="Whitehead M."/>
        </authorList>
    </citation>
    <scope>NUCLEOTIDE SEQUENCE</scope>
    <source>
        <strain evidence="16">EGII</strain>
    </source>
</reference>
<comment type="similarity">
    <text evidence="4 14">Belongs to the cytochrome P450 family.</text>
</comment>
<evidence type="ECO:0000256" key="6">
    <source>
        <dbReference type="ARBA" id="ARBA00022723"/>
    </source>
</evidence>
<evidence type="ECO:0000256" key="8">
    <source>
        <dbReference type="ARBA" id="ARBA00022848"/>
    </source>
</evidence>
<evidence type="ECO:0000256" key="1">
    <source>
        <dbReference type="ARBA" id="ARBA00001971"/>
    </source>
</evidence>
<dbReference type="GO" id="GO:0046701">
    <property type="term" value="P:insecticide catabolic process"/>
    <property type="evidence" value="ECO:0007669"/>
    <property type="project" value="TreeGrafter"/>
</dbReference>
<dbReference type="InterPro" id="IPR001128">
    <property type="entry name" value="Cyt_P450"/>
</dbReference>
<dbReference type="GO" id="GO:0004497">
    <property type="term" value="F:monooxygenase activity"/>
    <property type="evidence" value="ECO:0007669"/>
    <property type="project" value="UniProtKB-KW"/>
</dbReference>
<feature type="transmembrane region" description="Helical" evidence="15">
    <location>
        <begin position="6"/>
        <end position="26"/>
    </location>
</feature>
<dbReference type="SUPFAM" id="SSF48264">
    <property type="entry name" value="Cytochrome P450"/>
    <property type="match status" value="1"/>
</dbReference>
<keyword evidence="5 13" id="KW-0349">Heme</keyword>
<evidence type="ECO:0000256" key="4">
    <source>
        <dbReference type="ARBA" id="ARBA00010617"/>
    </source>
</evidence>
<keyword evidence="8" id="KW-0492">Microsome</keyword>
<accession>A0A811V947</accession>
<evidence type="ECO:0000256" key="3">
    <source>
        <dbReference type="ARBA" id="ARBA00004406"/>
    </source>
</evidence>
<dbReference type="PRINTS" id="PR00463">
    <property type="entry name" value="EP450I"/>
</dbReference>
<evidence type="ECO:0000256" key="13">
    <source>
        <dbReference type="PIRSR" id="PIRSR602401-1"/>
    </source>
</evidence>
<name>A0A811V947_CERCA</name>
<dbReference type="OrthoDB" id="2789670at2759"/>
<dbReference type="GO" id="GO:0005506">
    <property type="term" value="F:iron ion binding"/>
    <property type="evidence" value="ECO:0007669"/>
    <property type="project" value="InterPro"/>
</dbReference>
<evidence type="ECO:0000313" key="17">
    <source>
        <dbReference type="Proteomes" id="UP000606786"/>
    </source>
</evidence>
<keyword evidence="7" id="KW-0256">Endoplasmic reticulum</keyword>
<dbReference type="CDD" id="cd11056">
    <property type="entry name" value="CYP6-like"/>
    <property type="match status" value="1"/>
</dbReference>
<dbReference type="PANTHER" id="PTHR24292">
    <property type="entry name" value="CYTOCHROME P450"/>
    <property type="match status" value="1"/>
</dbReference>
<keyword evidence="12 15" id="KW-0472">Membrane</keyword>
<dbReference type="GO" id="GO:0020037">
    <property type="term" value="F:heme binding"/>
    <property type="evidence" value="ECO:0007669"/>
    <property type="project" value="InterPro"/>
</dbReference>
<proteinExistence type="inferred from homology"/>
<keyword evidence="9 14" id="KW-0560">Oxidoreductase</keyword>
<dbReference type="InterPro" id="IPR050476">
    <property type="entry name" value="Insect_CytP450_Detox"/>
</dbReference>
<dbReference type="AlphaFoldDB" id="A0A811V947"/>
<keyword evidence="15" id="KW-1133">Transmembrane helix</keyword>
<dbReference type="PROSITE" id="PS00086">
    <property type="entry name" value="CYTOCHROME_P450"/>
    <property type="match status" value="1"/>
</dbReference>
<evidence type="ECO:0000313" key="16">
    <source>
        <dbReference type="EMBL" id="CAD7011946.1"/>
    </source>
</evidence>
<sequence length="528" mass="61718">MSTYSYHHLVTIFLIFIILTLLQLLYHHRYSYWYYRKIPYLEPTIFLGNLRPLLFLRTSFGDYFRALYAEPTFKAAPFFGFFILHTPALLIRDPQLIEQLFAKESNSFPNRYEAADLECDTMGALTLPLAKYSIWRKSRREISKLFTSGHMKKKMYPKLITLAEHLEGYITRRMAQDDRRATAHSVSTVIEVKEMCALYTTDVTATLLYSIETAGLLNDGCEMRAQCEQLFQPNLRKIIDFFTIFFLPRAVRALRSRVFTQRYANYMRQLVELRTKMIDGAHESGDLIELLMKMQKTLNDLRPQSVWLRHPDFIPAQVGIFLLAGFETSSSLIAFILYELAKQPSIQQKLRDEIHAYSRGPPKSRLSYKQILHMRYMDMVVAEGLRLYPTAPFINRECLPKGYQQTLWYEQRKKCLNIPKGVPAYVSILGLHRDPKHWPNPQLYDPQRFSPENLPSIKPMTYIPFGVGPHGCVGSRLGLLQVKLGLVYILKRHRVELCEKTMSEIQFDPKRFMLEAKGELYLKFVKEN</sequence>
<dbReference type="InterPro" id="IPR017972">
    <property type="entry name" value="Cyt_P450_CS"/>
</dbReference>
<evidence type="ECO:0000256" key="12">
    <source>
        <dbReference type="ARBA" id="ARBA00023136"/>
    </source>
</evidence>